<protein>
    <submittedName>
        <fullName evidence="3">Uncharacterized protein</fullName>
    </submittedName>
</protein>
<feature type="repeat" description="PPR" evidence="1">
    <location>
        <begin position="665"/>
        <end position="699"/>
    </location>
</feature>
<dbReference type="PROSITE" id="PS51375">
    <property type="entry name" value="PPR"/>
    <property type="match status" value="2"/>
</dbReference>
<dbReference type="InterPro" id="IPR051114">
    <property type="entry name" value="Mito_RNA_Proc_CCM1"/>
</dbReference>
<organism evidence="3 4">
    <name type="scientific">Apophysomyces ossiformis</name>
    <dbReference type="NCBI Taxonomy" id="679940"/>
    <lineage>
        <taxon>Eukaryota</taxon>
        <taxon>Fungi</taxon>
        <taxon>Fungi incertae sedis</taxon>
        <taxon>Mucoromycota</taxon>
        <taxon>Mucoromycotina</taxon>
        <taxon>Mucoromycetes</taxon>
        <taxon>Mucorales</taxon>
        <taxon>Mucorineae</taxon>
        <taxon>Mucoraceae</taxon>
        <taxon>Apophysomyces</taxon>
    </lineage>
</organism>
<reference evidence="3" key="1">
    <citation type="submission" date="2020-01" db="EMBL/GenBank/DDBJ databases">
        <title>Genome Sequencing of Three Apophysomyces-Like Fungal Strains Confirms a Novel Fungal Genus in the Mucoromycota with divergent Burkholderia-like Endosymbiotic Bacteria.</title>
        <authorList>
            <person name="Stajich J.E."/>
            <person name="Macias A.M."/>
            <person name="Carter-House D."/>
            <person name="Lovett B."/>
            <person name="Kasson L.R."/>
            <person name="Berry K."/>
            <person name="Grigoriev I."/>
            <person name="Chang Y."/>
            <person name="Spatafora J."/>
            <person name="Kasson M.T."/>
        </authorList>
    </citation>
    <scope>NUCLEOTIDE SEQUENCE</scope>
    <source>
        <strain evidence="3">NRRL A-21654</strain>
    </source>
</reference>
<dbReference type="PANTHER" id="PTHR47934">
    <property type="entry name" value="PENTATRICOPEPTIDE REPEAT-CONTAINING PROTEIN PET309, MITOCHONDRIAL"/>
    <property type="match status" value="1"/>
</dbReference>
<dbReference type="Proteomes" id="UP000605846">
    <property type="component" value="Unassembled WGS sequence"/>
</dbReference>
<dbReference type="Pfam" id="PF13812">
    <property type="entry name" value="PPR_3"/>
    <property type="match status" value="1"/>
</dbReference>
<dbReference type="PANTHER" id="PTHR47934:SF6">
    <property type="entry name" value="MITOCHONDRIAL GROUP I INTRON SPLICING FACTOR CCM1-RELATED"/>
    <property type="match status" value="1"/>
</dbReference>
<evidence type="ECO:0000256" key="1">
    <source>
        <dbReference type="PROSITE-ProRule" id="PRU00708"/>
    </source>
</evidence>
<feature type="region of interest" description="Disordered" evidence="2">
    <location>
        <begin position="53"/>
        <end position="73"/>
    </location>
</feature>
<accession>A0A8H7EMR8</accession>
<keyword evidence="4" id="KW-1185">Reference proteome</keyword>
<evidence type="ECO:0000256" key="2">
    <source>
        <dbReference type="SAM" id="MobiDB-lite"/>
    </source>
</evidence>
<feature type="repeat" description="PPR" evidence="1">
    <location>
        <begin position="134"/>
        <end position="172"/>
    </location>
</feature>
<dbReference type="EMBL" id="JABAYA010000118">
    <property type="protein sequence ID" value="KAF7724504.1"/>
    <property type="molecule type" value="Genomic_DNA"/>
</dbReference>
<sequence length="712" mass="80493">MSITGGNTLCRSLWKRRISWLNINLLAIAVKPCRHASTLACHDANPAALHLHHRPPKKAATTVNRSPTTVRRLPPTTTITATTTPQGTSHSQPHSHCPHIALLEKTVLEHAKNNRVDEAYRVLSDLYQSGETPSIKMYNSLIKAHAKNFGDIRRQRAAKKLLYEMRLHGVKPTRTTYLQLLMGLALHDDGSPRALRMMRLWFDQLMVLEAEKDYRRTGNRLKKLFKMMASVGHRAIQPMLLTAHNAGICLDAETWNEALVGCTYGGRMDAAEQLFDYFRARHLAKGGLSVETYHTLIRGHLCQYRSAAARAAQVNVDAAIRIFRLMLQDGVEADQKVYEYFAKAYTSDAVLLENDDSIRFETLRQLWQAIIKTRKPGPFIDETAVASLLSYYLKHDALADAEQIYWDLRNHGYRFDRPILGEIHKTIIMFASKCHLISAMSLFYDLLSHGWQPSTNVVYAIIRACSKRGDLESAKQMLEVIREMKSEDPNVHIQGVWYVLLIREYCRVGDVTNAEQQYASLLETQGVPEMTVEHARDILMDAYFKYDELAKAETMWQNKTSFTTAALNIIVEGYSMLEMWDHVDSVLAHPLARPNPTTHHIIIQAQLQFGDLGGAQMHLADRIKTDKIESLADSIQAVLQACALEGDVTASERWFHLLQGNGLVTAKSYESLLVCYIRAKKVKEAQAILDKIKARGFDMEKGVDIAAGELCK</sequence>
<name>A0A8H7EMR8_9FUNG</name>
<gene>
    <name evidence="3" type="ORF">EC973_000955</name>
</gene>
<proteinExistence type="predicted"/>
<comment type="caution">
    <text evidence="3">The sequence shown here is derived from an EMBL/GenBank/DDBJ whole genome shotgun (WGS) entry which is preliminary data.</text>
</comment>
<dbReference type="Gene3D" id="1.25.40.10">
    <property type="entry name" value="Tetratricopeptide repeat domain"/>
    <property type="match status" value="4"/>
</dbReference>
<dbReference type="Pfam" id="PF01535">
    <property type="entry name" value="PPR"/>
    <property type="match status" value="2"/>
</dbReference>
<dbReference type="GO" id="GO:0006396">
    <property type="term" value="P:RNA processing"/>
    <property type="evidence" value="ECO:0007669"/>
    <property type="project" value="TreeGrafter"/>
</dbReference>
<evidence type="ECO:0000313" key="3">
    <source>
        <dbReference type="EMBL" id="KAF7724504.1"/>
    </source>
</evidence>
<dbReference type="GO" id="GO:0003729">
    <property type="term" value="F:mRNA binding"/>
    <property type="evidence" value="ECO:0007669"/>
    <property type="project" value="TreeGrafter"/>
</dbReference>
<evidence type="ECO:0000313" key="4">
    <source>
        <dbReference type="Proteomes" id="UP000605846"/>
    </source>
</evidence>
<dbReference type="AlphaFoldDB" id="A0A8H7EMR8"/>
<dbReference type="InterPro" id="IPR002885">
    <property type="entry name" value="PPR_rpt"/>
</dbReference>
<dbReference type="InterPro" id="IPR011990">
    <property type="entry name" value="TPR-like_helical_dom_sf"/>
</dbReference>
<dbReference type="OrthoDB" id="185373at2759"/>
<dbReference type="GO" id="GO:0007005">
    <property type="term" value="P:mitochondrion organization"/>
    <property type="evidence" value="ECO:0007669"/>
    <property type="project" value="TreeGrafter"/>
</dbReference>
<dbReference type="GO" id="GO:0005739">
    <property type="term" value="C:mitochondrion"/>
    <property type="evidence" value="ECO:0007669"/>
    <property type="project" value="TreeGrafter"/>
</dbReference>